<keyword evidence="3" id="KW-1185">Reference proteome</keyword>
<protein>
    <submittedName>
        <fullName evidence="2">Uncharacterized protein</fullName>
    </submittedName>
</protein>
<name>A0A6A6DX69_9PEZI</name>
<evidence type="ECO:0000313" key="3">
    <source>
        <dbReference type="Proteomes" id="UP000800200"/>
    </source>
</evidence>
<evidence type="ECO:0000313" key="2">
    <source>
        <dbReference type="EMBL" id="KAF2182778.1"/>
    </source>
</evidence>
<organism evidence="2 3">
    <name type="scientific">Zopfia rhizophila CBS 207.26</name>
    <dbReference type="NCBI Taxonomy" id="1314779"/>
    <lineage>
        <taxon>Eukaryota</taxon>
        <taxon>Fungi</taxon>
        <taxon>Dikarya</taxon>
        <taxon>Ascomycota</taxon>
        <taxon>Pezizomycotina</taxon>
        <taxon>Dothideomycetes</taxon>
        <taxon>Dothideomycetes incertae sedis</taxon>
        <taxon>Zopfiaceae</taxon>
        <taxon>Zopfia</taxon>
    </lineage>
</organism>
<reference evidence="2" key="1">
    <citation type="journal article" date="2020" name="Stud. Mycol.">
        <title>101 Dothideomycetes genomes: a test case for predicting lifestyles and emergence of pathogens.</title>
        <authorList>
            <person name="Haridas S."/>
            <person name="Albert R."/>
            <person name="Binder M."/>
            <person name="Bloem J."/>
            <person name="Labutti K."/>
            <person name="Salamov A."/>
            <person name="Andreopoulos B."/>
            <person name="Baker S."/>
            <person name="Barry K."/>
            <person name="Bills G."/>
            <person name="Bluhm B."/>
            <person name="Cannon C."/>
            <person name="Castanera R."/>
            <person name="Culley D."/>
            <person name="Daum C."/>
            <person name="Ezra D."/>
            <person name="Gonzalez J."/>
            <person name="Henrissat B."/>
            <person name="Kuo A."/>
            <person name="Liang C."/>
            <person name="Lipzen A."/>
            <person name="Lutzoni F."/>
            <person name="Magnuson J."/>
            <person name="Mondo S."/>
            <person name="Nolan M."/>
            <person name="Ohm R."/>
            <person name="Pangilinan J."/>
            <person name="Park H.-J."/>
            <person name="Ramirez L."/>
            <person name="Alfaro M."/>
            <person name="Sun H."/>
            <person name="Tritt A."/>
            <person name="Yoshinaga Y."/>
            <person name="Zwiers L.-H."/>
            <person name="Turgeon B."/>
            <person name="Goodwin S."/>
            <person name="Spatafora J."/>
            <person name="Crous P."/>
            <person name="Grigoriev I."/>
        </authorList>
    </citation>
    <scope>NUCLEOTIDE SEQUENCE</scope>
    <source>
        <strain evidence="2">CBS 207.26</strain>
    </source>
</reference>
<gene>
    <name evidence="2" type="ORF">K469DRAFT_711470</name>
</gene>
<dbReference type="Proteomes" id="UP000800200">
    <property type="component" value="Unassembled WGS sequence"/>
</dbReference>
<feature type="compositionally biased region" description="Polar residues" evidence="1">
    <location>
        <begin position="32"/>
        <end position="51"/>
    </location>
</feature>
<dbReference type="EMBL" id="ML994646">
    <property type="protein sequence ID" value="KAF2182778.1"/>
    <property type="molecule type" value="Genomic_DNA"/>
</dbReference>
<feature type="non-terminal residue" evidence="2">
    <location>
        <position position="51"/>
    </location>
</feature>
<sequence length="51" mass="5412">RACPSPSAFCLLLHISSPPTALPFPTPHQHTHVASTLHNPSNSIPDTNTLS</sequence>
<feature type="region of interest" description="Disordered" evidence="1">
    <location>
        <begin position="25"/>
        <end position="51"/>
    </location>
</feature>
<dbReference type="AlphaFoldDB" id="A0A6A6DX69"/>
<proteinExistence type="predicted"/>
<dbReference type="OrthoDB" id="6738456at2759"/>
<evidence type="ECO:0000256" key="1">
    <source>
        <dbReference type="SAM" id="MobiDB-lite"/>
    </source>
</evidence>
<feature type="non-terminal residue" evidence="2">
    <location>
        <position position="1"/>
    </location>
</feature>
<accession>A0A6A6DX69</accession>